<organism evidence="2 3">
    <name type="scientific">Cryphonectria parasitica (strain ATCC 38755 / EP155)</name>
    <dbReference type="NCBI Taxonomy" id="660469"/>
    <lineage>
        <taxon>Eukaryota</taxon>
        <taxon>Fungi</taxon>
        <taxon>Dikarya</taxon>
        <taxon>Ascomycota</taxon>
        <taxon>Pezizomycotina</taxon>
        <taxon>Sordariomycetes</taxon>
        <taxon>Sordariomycetidae</taxon>
        <taxon>Diaporthales</taxon>
        <taxon>Cryphonectriaceae</taxon>
        <taxon>Cryphonectria-Endothia species complex</taxon>
        <taxon>Cryphonectria</taxon>
    </lineage>
</organism>
<proteinExistence type="predicted"/>
<dbReference type="PANTHER" id="PTHR13132:SF29">
    <property type="entry name" value="ALPHA-(1,6)-FUCOSYLTRANSFERASE"/>
    <property type="match status" value="1"/>
</dbReference>
<dbReference type="GO" id="GO:0046921">
    <property type="term" value="F:alpha-(1-&gt;6)-fucosyltransferase activity"/>
    <property type="evidence" value="ECO:0007669"/>
    <property type="project" value="TreeGrafter"/>
</dbReference>
<reference evidence="2" key="1">
    <citation type="journal article" date="2020" name="Phytopathology">
        <title>Genome sequence of the chestnut blight fungus Cryphonectria parasitica EP155: A fundamental resource for an archetypical invasive plant pathogen.</title>
        <authorList>
            <person name="Crouch J.A."/>
            <person name="Dawe A."/>
            <person name="Aerts A."/>
            <person name="Barry K."/>
            <person name="Churchill A.C.L."/>
            <person name="Grimwood J."/>
            <person name="Hillman B."/>
            <person name="Milgroom M.G."/>
            <person name="Pangilinan J."/>
            <person name="Smith M."/>
            <person name="Salamov A."/>
            <person name="Schmutz J."/>
            <person name="Yadav J."/>
            <person name="Grigoriev I.V."/>
            <person name="Nuss D."/>
        </authorList>
    </citation>
    <scope>NUCLEOTIDE SEQUENCE</scope>
    <source>
        <strain evidence="2">EP155</strain>
    </source>
</reference>
<dbReference type="GO" id="GO:0006487">
    <property type="term" value="P:protein N-linked glycosylation"/>
    <property type="evidence" value="ECO:0007669"/>
    <property type="project" value="TreeGrafter"/>
</dbReference>
<feature type="region of interest" description="Disordered" evidence="1">
    <location>
        <begin position="45"/>
        <end position="69"/>
    </location>
</feature>
<evidence type="ECO:0000313" key="3">
    <source>
        <dbReference type="Proteomes" id="UP000803844"/>
    </source>
</evidence>
<dbReference type="EMBL" id="MU032345">
    <property type="protein sequence ID" value="KAF3769289.1"/>
    <property type="molecule type" value="Genomic_DNA"/>
</dbReference>
<feature type="compositionally biased region" description="Basic and acidic residues" evidence="1">
    <location>
        <begin position="506"/>
        <end position="519"/>
    </location>
</feature>
<dbReference type="RefSeq" id="XP_040780250.1">
    <property type="nucleotide sequence ID" value="XM_040918733.1"/>
</dbReference>
<feature type="region of interest" description="Disordered" evidence="1">
    <location>
        <begin position="506"/>
        <end position="525"/>
    </location>
</feature>
<keyword evidence="3" id="KW-1185">Reference proteome</keyword>
<dbReference type="AlphaFoldDB" id="A0A9P4YA93"/>
<evidence type="ECO:0000313" key="2">
    <source>
        <dbReference type="EMBL" id="KAF3769289.1"/>
    </source>
</evidence>
<dbReference type="GeneID" id="63835862"/>
<dbReference type="PANTHER" id="PTHR13132">
    <property type="entry name" value="ALPHA- 1,6 -FUCOSYLTRANSFERASE"/>
    <property type="match status" value="1"/>
</dbReference>
<feature type="compositionally biased region" description="Basic and acidic residues" evidence="1">
    <location>
        <begin position="217"/>
        <end position="230"/>
    </location>
</feature>
<gene>
    <name evidence="2" type="ORF">M406DRAFT_287415</name>
</gene>
<evidence type="ECO:0000256" key="1">
    <source>
        <dbReference type="SAM" id="MobiDB-lite"/>
    </source>
</evidence>
<name>A0A9P4YA93_CRYP1</name>
<comment type="caution">
    <text evidence="2">The sequence shown here is derived from an EMBL/GenBank/DDBJ whole genome shotgun (WGS) entry which is preliminary data.</text>
</comment>
<dbReference type="Proteomes" id="UP000803844">
    <property type="component" value="Unassembled WGS sequence"/>
</dbReference>
<accession>A0A9P4YA93</accession>
<sequence length="644" mass="70883">MAPTKMIVSPPRINLRRAASYNAADRGPLSSSSSRFGFEHLAFHSPPPSPGLPLPQQAPRKRRKSSNTPRPSRVIRWFLWLSGLVLLFFVAGRSIQQHDGAAVVVSDVFEWAASQWDERREYEMIGQDSLPDFPTPVVVTDRRGRAKWTVSIPQSLGFPLSPREYTDMCAKCREVSSRVKGLHSHKAMGIDQITMLGSGGLGSSSSSSRGEATNTAENDKHFVDVREAEGQRLLPPTTPGSKGSGKNGEKLGVDGHSLSQKRICASSLTFVLESEDAGLGTSLMALWIAYGTAKREGRTFFIDDTRWAYGEYTSLFETLPAPDCRPPPAHERLPCPRQARHLVVSTATAREVLVTDDAAPDEVYVEGFSLAQRPGQKALYALAREGYEALFRLGAQDRDYVAQRVEEHAVRSDGRAVGVHVRRGDRRPFEAQYADSYIPLTAYAQAAREVLEAVGVVEDDDENQTARNASLVVLASDDPLVYEAEEFTGAGEDLVRAQELIRLAGKEDDDKEKKEQEEKKKKKQTNKYVMHKFEEETFGWEGGFFGAMFWNLGGQGGGSSASTSTTTTTTVTPSEDTTRLRSYMGRAYLMDLAVLAETKGGGVVCAVSATGCRLLAVMMGEERAFEKGQWRNVDGNFGWSGFVW</sequence>
<dbReference type="OrthoDB" id="2392789at2759"/>
<feature type="region of interest" description="Disordered" evidence="1">
    <location>
        <begin position="199"/>
        <end position="253"/>
    </location>
</feature>
<protein>
    <submittedName>
        <fullName evidence="2">Uncharacterized protein</fullName>
    </submittedName>
</protein>